<evidence type="ECO:0000259" key="8">
    <source>
        <dbReference type="Pfam" id="PF12704"/>
    </source>
</evidence>
<feature type="domain" description="MacB-like periplasmic core" evidence="8">
    <location>
        <begin position="26"/>
        <end position="248"/>
    </location>
</feature>
<protein>
    <submittedName>
        <fullName evidence="9">ABC-type transport system, involved in lipoprotein release, permease component</fullName>
    </submittedName>
</protein>
<dbReference type="OrthoDB" id="116846at2157"/>
<feature type="transmembrane region" description="Helical" evidence="6">
    <location>
        <begin position="25"/>
        <end position="46"/>
    </location>
</feature>
<evidence type="ECO:0000256" key="4">
    <source>
        <dbReference type="ARBA" id="ARBA00022989"/>
    </source>
</evidence>
<feature type="transmembrane region" description="Helical" evidence="6">
    <location>
        <begin position="328"/>
        <end position="351"/>
    </location>
</feature>
<keyword evidence="10" id="KW-1185">Reference proteome</keyword>
<evidence type="ECO:0000256" key="2">
    <source>
        <dbReference type="ARBA" id="ARBA00022475"/>
    </source>
</evidence>
<keyword evidence="4 6" id="KW-1133">Transmembrane helix</keyword>
<sequence length="404" mass="44263" precursor="true">MGKKELRVAFLLALRSLQRGSRSSVLLTILIIGMCFTNMIFLPGLFNGIGQSITKQVVDYEIGNVLVSPKSGERYISDMDATLDLINGMPGVERATPHFSKGATLTYRKRVLGATVRAIRPNDEKLISPLYTKMVAGSYLGDADTGEVIIGKPLAGDASVKEEDEFQASLGGVRVGDSITMDYGNGYVKDYRVKGIFYTGWYQSDTAVYVSYTDMALADPRAADNAEYITVKIKPGYSEKFVKDELQQYGVSEKVQTTADLLEKSMGRALQSFAIINMVSLIVGIIITTVVLFIVITIKTINSRRQIGILKAIGVDKEVIMHNYGFQVVIMSVLGILFGLVLTLLMAAYLAAHPIVTPEWSATLYLTPWDLVQNSLILFAASLVAGYVPAYQVSREDIQSAMRA</sequence>
<keyword evidence="3 6" id="KW-0812">Transmembrane</keyword>
<feature type="domain" description="ABC3 transporter permease C-terminal" evidence="7">
    <location>
        <begin position="279"/>
        <end position="397"/>
    </location>
</feature>
<reference evidence="9 10" key="2">
    <citation type="journal article" date="2014" name="Genome Announc.">
        <title>Complete Genome Sequence of Methanoregula formicica SMSPT, a Mesophilic Hydrogenotrophic Methanogen Isolated from a Methanogenic Upflow Anaerobic Sludge Blanket Reactor.</title>
        <authorList>
            <person name="Yamamoto K."/>
            <person name="Tamaki H."/>
            <person name="Cadillo-Quiroz H."/>
            <person name="Imachi H."/>
            <person name="Kyrpides N."/>
            <person name="Woyke T."/>
            <person name="Goodwin L."/>
            <person name="Zinder S.H."/>
            <person name="Kamagata Y."/>
            <person name="Liu W.T."/>
        </authorList>
    </citation>
    <scope>NUCLEOTIDE SEQUENCE [LARGE SCALE GENOMIC DNA]</scope>
    <source>
        <strain evidence="10">DSM 22288 / NBRC 105244 / SMSP</strain>
    </source>
</reference>
<dbReference type="RefSeq" id="WP_015284542.1">
    <property type="nucleotide sequence ID" value="NC_019943.1"/>
</dbReference>
<keyword evidence="2" id="KW-1003">Cell membrane</keyword>
<evidence type="ECO:0000256" key="1">
    <source>
        <dbReference type="ARBA" id="ARBA00004651"/>
    </source>
</evidence>
<keyword evidence="9" id="KW-0449">Lipoprotein</keyword>
<dbReference type="InterPro" id="IPR003838">
    <property type="entry name" value="ABC3_permease_C"/>
</dbReference>
<dbReference type="GO" id="GO:0098797">
    <property type="term" value="C:plasma membrane protein complex"/>
    <property type="evidence" value="ECO:0007669"/>
    <property type="project" value="TreeGrafter"/>
</dbReference>
<organism evidence="9 10">
    <name type="scientific">Methanoregula formicica (strain DSM 22288 / NBRC 105244 / SMSP)</name>
    <dbReference type="NCBI Taxonomy" id="593750"/>
    <lineage>
        <taxon>Archaea</taxon>
        <taxon>Methanobacteriati</taxon>
        <taxon>Methanobacteriota</taxon>
        <taxon>Stenosarchaea group</taxon>
        <taxon>Methanomicrobia</taxon>
        <taxon>Methanomicrobiales</taxon>
        <taxon>Methanoregulaceae</taxon>
        <taxon>Methanoregula</taxon>
    </lineage>
</organism>
<dbReference type="HOGENOM" id="CLU_688139_0_0_2"/>
<dbReference type="KEGG" id="mfo:Metfor_0508"/>
<feature type="transmembrane region" description="Helical" evidence="6">
    <location>
        <begin position="273"/>
        <end position="296"/>
    </location>
</feature>
<accession>L0HE31</accession>
<reference evidence="10" key="1">
    <citation type="submission" date="2011-12" db="EMBL/GenBank/DDBJ databases">
        <title>Complete sequence of Methanoregula formicicum SMSP.</title>
        <authorList>
            <person name="Lucas S."/>
            <person name="Han J."/>
            <person name="Lapidus A."/>
            <person name="Cheng J.-F."/>
            <person name="Goodwin L."/>
            <person name="Pitluck S."/>
            <person name="Peters L."/>
            <person name="Ovchinnikova G."/>
            <person name="Teshima H."/>
            <person name="Detter J.C."/>
            <person name="Han C."/>
            <person name="Tapia R."/>
            <person name="Land M."/>
            <person name="Hauser L."/>
            <person name="Kyrpides N."/>
            <person name="Ivanova N."/>
            <person name="Pagani I."/>
            <person name="Imachi H."/>
            <person name="Tamaki H."/>
            <person name="Sekiguchi Y."/>
            <person name="Kamagata Y."/>
            <person name="Cadillo-Quiroz H."/>
            <person name="Zinder S."/>
            <person name="Liu W.-T."/>
            <person name="Woyke T."/>
        </authorList>
    </citation>
    <scope>NUCLEOTIDE SEQUENCE [LARGE SCALE GENOMIC DNA]</scope>
    <source>
        <strain evidence="10">DSM 22288 / NBRC 105244 / SMSP</strain>
    </source>
</reference>
<evidence type="ECO:0000259" key="7">
    <source>
        <dbReference type="Pfam" id="PF02687"/>
    </source>
</evidence>
<dbReference type="InterPro" id="IPR051447">
    <property type="entry name" value="Lipoprotein-release_system"/>
</dbReference>
<evidence type="ECO:0000313" key="10">
    <source>
        <dbReference type="Proteomes" id="UP000010824"/>
    </source>
</evidence>
<dbReference type="Pfam" id="PF02687">
    <property type="entry name" value="FtsX"/>
    <property type="match status" value="1"/>
</dbReference>
<dbReference type="PANTHER" id="PTHR30489">
    <property type="entry name" value="LIPOPROTEIN-RELEASING SYSTEM TRANSMEMBRANE PROTEIN LOLE"/>
    <property type="match status" value="1"/>
</dbReference>
<dbReference type="PANTHER" id="PTHR30489:SF0">
    <property type="entry name" value="LIPOPROTEIN-RELEASING SYSTEM TRANSMEMBRANE PROTEIN LOLE"/>
    <property type="match status" value="1"/>
</dbReference>
<dbReference type="eggNOG" id="arCOG02315">
    <property type="taxonomic scope" value="Archaea"/>
</dbReference>
<dbReference type="InParanoid" id="L0HE31"/>
<proteinExistence type="predicted"/>
<dbReference type="STRING" id="593750.Metfor_0508"/>
<evidence type="ECO:0000313" key="9">
    <source>
        <dbReference type="EMBL" id="AGB01578.1"/>
    </source>
</evidence>
<evidence type="ECO:0000256" key="5">
    <source>
        <dbReference type="ARBA" id="ARBA00023136"/>
    </source>
</evidence>
<feature type="transmembrane region" description="Helical" evidence="6">
    <location>
        <begin position="371"/>
        <end position="393"/>
    </location>
</feature>
<dbReference type="EMBL" id="CP003167">
    <property type="protein sequence ID" value="AGB01578.1"/>
    <property type="molecule type" value="Genomic_DNA"/>
</dbReference>
<evidence type="ECO:0000256" key="3">
    <source>
        <dbReference type="ARBA" id="ARBA00022692"/>
    </source>
</evidence>
<dbReference type="Pfam" id="PF12704">
    <property type="entry name" value="MacB_PCD"/>
    <property type="match status" value="1"/>
</dbReference>
<dbReference type="InterPro" id="IPR025857">
    <property type="entry name" value="MacB_PCD"/>
</dbReference>
<evidence type="ECO:0000256" key="6">
    <source>
        <dbReference type="SAM" id="Phobius"/>
    </source>
</evidence>
<keyword evidence="5 6" id="KW-0472">Membrane</keyword>
<dbReference type="GO" id="GO:0044874">
    <property type="term" value="P:lipoprotein localization to outer membrane"/>
    <property type="evidence" value="ECO:0007669"/>
    <property type="project" value="TreeGrafter"/>
</dbReference>
<dbReference type="GeneID" id="14309181"/>
<gene>
    <name evidence="9" type="ordered locus">Metfor_0508</name>
</gene>
<comment type="subcellular location">
    <subcellularLocation>
        <location evidence="1">Cell membrane</location>
        <topology evidence="1">Multi-pass membrane protein</topology>
    </subcellularLocation>
</comment>
<dbReference type="AlphaFoldDB" id="L0HE31"/>
<name>L0HE31_METFS</name>
<dbReference type="Proteomes" id="UP000010824">
    <property type="component" value="Chromosome"/>
</dbReference>